<keyword evidence="13 19" id="KW-0106">Calcium</keyword>
<evidence type="ECO:0000256" key="11">
    <source>
        <dbReference type="ARBA" id="ARBA00022729"/>
    </source>
</evidence>
<comment type="similarity">
    <text evidence="3 20">Belongs to the phospholipase A1 family.</text>
</comment>
<evidence type="ECO:0000256" key="20">
    <source>
        <dbReference type="RuleBase" id="RU366027"/>
    </source>
</evidence>
<keyword evidence="8" id="KW-1134">Transmembrane beta strand</keyword>
<dbReference type="EC" id="3.1.1.4" evidence="6 20"/>
<keyword evidence="9" id="KW-0812">Transmembrane</keyword>
<dbReference type="GO" id="GO:0005509">
    <property type="term" value="F:calcium ion binding"/>
    <property type="evidence" value="ECO:0007669"/>
    <property type="project" value="TreeGrafter"/>
</dbReference>
<dbReference type="EMBL" id="UGOD01000001">
    <property type="protein sequence ID" value="STX51535.1"/>
    <property type="molecule type" value="Genomic_DNA"/>
</dbReference>
<evidence type="ECO:0000256" key="16">
    <source>
        <dbReference type="ARBA" id="ARBA00023136"/>
    </source>
</evidence>
<evidence type="ECO:0000256" key="14">
    <source>
        <dbReference type="ARBA" id="ARBA00022963"/>
    </source>
</evidence>
<dbReference type="InterPro" id="IPR036541">
    <property type="entry name" value="PLipase_A1_sf"/>
</dbReference>
<comment type="subcellular location">
    <subcellularLocation>
        <location evidence="20">Cell outer membrane</location>
        <topology evidence="20">Multi-pass membrane protein</topology>
    </subcellularLocation>
    <text evidence="20">One of the very few enzymes located there.</text>
</comment>
<dbReference type="PRINTS" id="PR01486">
    <property type="entry name" value="PHPHLIPASEA1"/>
</dbReference>
<dbReference type="RefSeq" id="WP_115331164.1">
    <property type="nucleotide sequence ID" value="NZ_CAAAHP010000001.1"/>
</dbReference>
<keyword evidence="11 20" id="KW-0732">Signal</keyword>
<accession>A0A378JJY0</accession>
<keyword evidence="14 20" id="KW-0442">Lipid degradation</keyword>
<dbReference type="GO" id="GO:0009279">
    <property type="term" value="C:cell outer membrane"/>
    <property type="evidence" value="ECO:0007669"/>
    <property type="project" value="UniProtKB-SubCell"/>
</dbReference>
<evidence type="ECO:0000256" key="5">
    <source>
        <dbReference type="ARBA" id="ARBA00013179"/>
    </source>
</evidence>
<evidence type="ECO:0000256" key="10">
    <source>
        <dbReference type="ARBA" id="ARBA00022723"/>
    </source>
</evidence>
<evidence type="ECO:0000256" key="18">
    <source>
        <dbReference type="PIRSR" id="PIRSR603187-1"/>
    </source>
</evidence>
<dbReference type="AlphaFoldDB" id="A0A378JJY0"/>
<feature type="active site" description="Proton acceptor" evidence="18">
    <location>
        <position position="157"/>
    </location>
</feature>
<dbReference type="PANTHER" id="PTHR40457:SF1">
    <property type="entry name" value="PHOSPHOLIPASE A1"/>
    <property type="match status" value="1"/>
</dbReference>
<dbReference type="OrthoDB" id="188433at2"/>
<evidence type="ECO:0000313" key="21">
    <source>
        <dbReference type="EMBL" id="STX51535.1"/>
    </source>
</evidence>
<dbReference type="Pfam" id="PF02253">
    <property type="entry name" value="PLA1"/>
    <property type="match status" value="1"/>
</dbReference>
<evidence type="ECO:0000256" key="15">
    <source>
        <dbReference type="ARBA" id="ARBA00023098"/>
    </source>
</evidence>
<evidence type="ECO:0000256" key="17">
    <source>
        <dbReference type="ARBA" id="ARBA00023237"/>
    </source>
</evidence>
<feature type="chain" id="PRO_5019614605" description="Phospholipase A1" evidence="20">
    <location>
        <begin position="24"/>
        <end position="290"/>
    </location>
</feature>
<comment type="catalytic activity">
    <reaction evidence="1 20">
        <text>a 1,2-diacyl-sn-glycero-3-phosphocholine + H2O = a 2-acyl-sn-glycero-3-phosphocholine + a fatty acid + H(+)</text>
        <dbReference type="Rhea" id="RHEA:18689"/>
        <dbReference type="ChEBI" id="CHEBI:15377"/>
        <dbReference type="ChEBI" id="CHEBI:15378"/>
        <dbReference type="ChEBI" id="CHEBI:28868"/>
        <dbReference type="ChEBI" id="CHEBI:57643"/>
        <dbReference type="ChEBI" id="CHEBI:57875"/>
        <dbReference type="EC" id="3.1.1.32"/>
    </reaction>
</comment>
<evidence type="ECO:0000256" key="1">
    <source>
        <dbReference type="ARBA" id="ARBA00000111"/>
    </source>
</evidence>
<evidence type="ECO:0000313" key="22">
    <source>
        <dbReference type="Proteomes" id="UP000254794"/>
    </source>
</evidence>
<sequence length="290" mass="33990">MRIKLLTFIICLNSCLLSTVCFSETEPLQDEETVLEKQVTEKKETARYINILNLYHPNYILPYYHTRNPFQEIYWQATPDNQSVMQDELKAQISFLVPLVHHLIKDKPMSLNFAYTQLMYWQVYADSQYFREINYAPEFFIENYFNPTIAAQFGVNHQSNGRGGLLERSWNRLFLQLQFSGSRWLAHVRAWTLIDEERSSDVHNPNIAYYLGYENTFISYQFSTLKASLEVQNLASGLKRGFIQMTLSYPFLNTLSLYTQFFSGYGQSLIEYNHKTTSFGIGLALNNWIS</sequence>
<keyword evidence="22" id="KW-1185">Reference proteome</keyword>
<evidence type="ECO:0000256" key="6">
    <source>
        <dbReference type="ARBA" id="ARBA00013278"/>
    </source>
</evidence>
<keyword evidence="17 20" id="KW-0998">Cell outer membrane</keyword>
<comment type="function">
    <text evidence="20">Hydrolysis of phosphatidylcholine with phospholipase A2 (EC 3.1.1.4) and phospholipase A1 (EC 3.1.1.32) activities.</text>
</comment>
<dbReference type="GO" id="GO:0008970">
    <property type="term" value="F:phospholipase A1 activity"/>
    <property type="evidence" value="ECO:0007669"/>
    <property type="project" value="UniProtKB-EC"/>
</dbReference>
<dbReference type="GO" id="GO:0016042">
    <property type="term" value="P:lipid catabolic process"/>
    <property type="evidence" value="ECO:0007669"/>
    <property type="project" value="UniProtKB-KW"/>
</dbReference>
<dbReference type="EC" id="3.1.1.32" evidence="5 20"/>
<evidence type="ECO:0000256" key="8">
    <source>
        <dbReference type="ARBA" id="ARBA00022452"/>
    </source>
</evidence>
<evidence type="ECO:0000256" key="4">
    <source>
        <dbReference type="ARBA" id="ARBA00011702"/>
    </source>
</evidence>
<dbReference type="Proteomes" id="UP000254794">
    <property type="component" value="Unassembled WGS sequence"/>
</dbReference>
<evidence type="ECO:0000256" key="19">
    <source>
        <dbReference type="PIRSR" id="PIRSR603187-2"/>
    </source>
</evidence>
<protein>
    <recommendedName>
        <fullName evidence="7 20">Phospholipase A1</fullName>
        <ecNumber evidence="5 20">3.1.1.32</ecNumber>
        <ecNumber evidence="6 20">3.1.1.4</ecNumber>
    </recommendedName>
    <alternativeName>
        <fullName evidence="20">Phosphatidylcholine 1-acylhydrolase</fullName>
    </alternativeName>
</protein>
<keyword evidence="12 20" id="KW-0378">Hydrolase</keyword>
<reference evidence="21 22" key="1">
    <citation type="submission" date="2018-06" db="EMBL/GenBank/DDBJ databases">
        <authorList>
            <consortium name="Pathogen Informatics"/>
            <person name="Doyle S."/>
        </authorList>
    </citation>
    <scope>NUCLEOTIDE SEQUENCE [LARGE SCALE GENOMIC DNA]</scope>
    <source>
        <strain evidence="21 22">NCTC13316</strain>
    </source>
</reference>
<evidence type="ECO:0000256" key="13">
    <source>
        <dbReference type="ARBA" id="ARBA00022837"/>
    </source>
</evidence>
<dbReference type="GO" id="GO:0004623">
    <property type="term" value="F:phospholipase A2 activity"/>
    <property type="evidence" value="ECO:0007669"/>
    <property type="project" value="UniProtKB-EC"/>
</dbReference>
<evidence type="ECO:0000256" key="12">
    <source>
        <dbReference type="ARBA" id="ARBA00022801"/>
    </source>
</evidence>
<organism evidence="21 22">
    <name type="scientific">Legionella busanensis</name>
    <dbReference type="NCBI Taxonomy" id="190655"/>
    <lineage>
        <taxon>Bacteria</taxon>
        <taxon>Pseudomonadati</taxon>
        <taxon>Pseudomonadota</taxon>
        <taxon>Gammaproteobacteria</taxon>
        <taxon>Legionellales</taxon>
        <taxon>Legionellaceae</taxon>
        <taxon>Legionella</taxon>
    </lineage>
</organism>
<comment type="catalytic activity">
    <reaction evidence="2 20">
        <text>a 1,2-diacyl-sn-glycero-3-phosphocholine + H2O = a 1-acyl-sn-glycero-3-phosphocholine + a fatty acid + H(+)</text>
        <dbReference type="Rhea" id="RHEA:15801"/>
        <dbReference type="ChEBI" id="CHEBI:15377"/>
        <dbReference type="ChEBI" id="CHEBI:15378"/>
        <dbReference type="ChEBI" id="CHEBI:28868"/>
        <dbReference type="ChEBI" id="CHEBI:57643"/>
        <dbReference type="ChEBI" id="CHEBI:58168"/>
        <dbReference type="EC" id="3.1.1.4"/>
    </reaction>
</comment>
<feature type="binding site" description="in dimeric form" evidence="19">
    <location>
        <position position="127"/>
    </location>
    <ligand>
        <name>Ca(2+)</name>
        <dbReference type="ChEBI" id="CHEBI:29108"/>
        <label>1</label>
    </ligand>
</feature>
<evidence type="ECO:0000256" key="3">
    <source>
        <dbReference type="ARBA" id="ARBA00010525"/>
    </source>
</evidence>
<comment type="cofactor">
    <cofactor evidence="20">
        <name>Ca(2+)</name>
        <dbReference type="ChEBI" id="CHEBI:29108"/>
    </cofactor>
    <text evidence="20">Binds 1 Ca(2+) ion per monomer. In the dimeric form the Ca(2+) is bound by different amino acids with binding of each Ca(2+) shared with ligands coming from each monomer. The Ca(2+) ion may have a role in catalysis.</text>
</comment>
<evidence type="ECO:0000256" key="7">
    <source>
        <dbReference type="ARBA" id="ARBA00021726"/>
    </source>
</evidence>
<dbReference type="SUPFAM" id="SSF56931">
    <property type="entry name" value="Outer membrane phospholipase A (OMPLA)"/>
    <property type="match status" value="1"/>
</dbReference>
<dbReference type="PANTHER" id="PTHR40457">
    <property type="entry name" value="PHOSPHOLIPASE A1"/>
    <property type="match status" value="1"/>
</dbReference>
<comment type="subunit">
    <text evidence="4 20">Homodimer; dimerization is reversible, and the dimeric form is the active one.</text>
</comment>
<name>A0A378JJY0_9GAMM</name>
<keyword evidence="10 19" id="KW-0479">Metal-binding</keyword>
<feature type="binding site" description="in dimeric form" evidence="19">
    <location>
        <position position="162"/>
    </location>
    <ligand>
        <name>Ca(2+)</name>
        <dbReference type="ChEBI" id="CHEBI:29108"/>
        <label>1</label>
    </ligand>
</feature>
<keyword evidence="15 20" id="KW-0443">Lipid metabolism</keyword>
<evidence type="ECO:0000256" key="9">
    <source>
        <dbReference type="ARBA" id="ARBA00022692"/>
    </source>
</evidence>
<keyword evidence="16" id="KW-0472">Membrane</keyword>
<feature type="active site" description="Nucleophile" evidence="18">
    <location>
        <position position="159"/>
    </location>
</feature>
<dbReference type="InterPro" id="IPR003187">
    <property type="entry name" value="PLipase_A1"/>
</dbReference>
<gene>
    <name evidence="21" type="primary">pldA_1</name>
    <name evidence="21" type="ORF">NCTC13316_01630</name>
</gene>
<proteinExistence type="inferred from homology"/>
<evidence type="ECO:0000256" key="2">
    <source>
        <dbReference type="ARBA" id="ARBA00001604"/>
    </source>
</evidence>
<dbReference type="Gene3D" id="2.40.230.10">
    <property type="entry name" value="Phospholipase A1"/>
    <property type="match status" value="1"/>
</dbReference>
<feature type="signal peptide" evidence="20">
    <location>
        <begin position="1"/>
        <end position="23"/>
    </location>
</feature>